<keyword evidence="1" id="KW-0472">Membrane</keyword>
<dbReference type="InterPro" id="IPR016032">
    <property type="entry name" value="Sig_transdc_resp-reg_C-effctor"/>
</dbReference>
<dbReference type="KEGG" id="sgi:SGRAN_3183"/>
<dbReference type="SMART" id="SM00421">
    <property type="entry name" value="HTH_LUXR"/>
    <property type="match status" value="1"/>
</dbReference>
<gene>
    <name evidence="3" type="ORF">SGRAN_3183</name>
</gene>
<dbReference type="PROSITE" id="PS50043">
    <property type="entry name" value="HTH_LUXR_2"/>
    <property type="match status" value="1"/>
</dbReference>
<keyword evidence="4" id="KW-1185">Reference proteome</keyword>
<dbReference type="Gene3D" id="1.10.10.10">
    <property type="entry name" value="Winged helix-like DNA-binding domain superfamily/Winged helix DNA-binding domain"/>
    <property type="match status" value="1"/>
</dbReference>
<evidence type="ECO:0000256" key="1">
    <source>
        <dbReference type="SAM" id="Phobius"/>
    </source>
</evidence>
<name>A0AA86GP45_9SPHN</name>
<evidence type="ECO:0000259" key="2">
    <source>
        <dbReference type="PROSITE" id="PS50043"/>
    </source>
</evidence>
<organism evidence="3 4">
    <name type="scientific">Sphingopyxis granuli</name>
    <dbReference type="NCBI Taxonomy" id="267128"/>
    <lineage>
        <taxon>Bacteria</taxon>
        <taxon>Pseudomonadati</taxon>
        <taxon>Pseudomonadota</taxon>
        <taxon>Alphaproteobacteria</taxon>
        <taxon>Sphingomonadales</taxon>
        <taxon>Sphingomonadaceae</taxon>
        <taxon>Sphingopyxis</taxon>
    </lineage>
</organism>
<dbReference type="GO" id="GO:0006352">
    <property type="term" value="P:DNA-templated transcription initiation"/>
    <property type="evidence" value="ECO:0007669"/>
    <property type="project" value="InterPro"/>
</dbReference>
<proteinExistence type="predicted"/>
<feature type="domain" description="HTH luxR-type" evidence="2">
    <location>
        <begin position="11"/>
        <end position="76"/>
    </location>
</feature>
<dbReference type="InterPro" id="IPR036388">
    <property type="entry name" value="WH-like_DNA-bd_sf"/>
</dbReference>
<dbReference type="GO" id="GO:0003677">
    <property type="term" value="F:DNA binding"/>
    <property type="evidence" value="ECO:0007669"/>
    <property type="project" value="InterPro"/>
</dbReference>
<dbReference type="AlphaFoldDB" id="A0AA86GP45"/>
<reference evidence="3 4" key="1">
    <citation type="journal article" date="2016" name="BMC Genomics">
        <title>Genomic analysis of the nitrate-respiring Sphingopyxis granuli (formerly Sphingomonas macrogoltabida) strain TFA.</title>
        <authorList>
            <person name="Garcia-Romero I."/>
            <person name="Perez-Pulido A.J."/>
            <person name="Gonzalez-Flores Y.E."/>
            <person name="Reyes-Ramirez F."/>
            <person name="Santero E."/>
            <person name="Floriano B."/>
        </authorList>
    </citation>
    <scope>NUCLEOTIDE SEQUENCE [LARGE SCALE GENOMIC DNA]</scope>
    <source>
        <strain evidence="3 4">TFA</strain>
    </source>
</reference>
<dbReference type="SUPFAM" id="SSF46894">
    <property type="entry name" value="C-terminal effector domain of the bipartite response regulators"/>
    <property type="match status" value="1"/>
</dbReference>
<dbReference type="InterPro" id="IPR013249">
    <property type="entry name" value="RNA_pol_sigma70_r4_t2"/>
</dbReference>
<dbReference type="EMBL" id="CP012199">
    <property type="protein sequence ID" value="AMG75526.1"/>
    <property type="molecule type" value="Genomic_DNA"/>
</dbReference>
<dbReference type="RefSeq" id="WP_067185329.1">
    <property type="nucleotide sequence ID" value="NZ_CP012199.1"/>
</dbReference>
<keyword evidence="1" id="KW-0812">Transmembrane</keyword>
<accession>A0AA86GP45</accession>
<sequence length="172" mass="19198">MDDSGSRPNIDEDRWNRLTEKQRACLDLLIEHKTSKEIARLLDISKHTVDQRLNAARDTLGARDRNETAFLYGQLKQIYDRVTYDAVDVPDRPTLVRSEFPNGSPPNLMELKDSSEMLGRLSSKRSPFGDLLRPDHSSAARIGITLTVVAVVVLIGLGGLSIGQTLTELLTR</sequence>
<dbReference type="InterPro" id="IPR000792">
    <property type="entry name" value="Tscrpt_reg_LuxR_C"/>
</dbReference>
<evidence type="ECO:0000313" key="4">
    <source>
        <dbReference type="Proteomes" id="UP000058599"/>
    </source>
</evidence>
<feature type="transmembrane region" description="Helical" evidence="1">
    <location>
        <begin position="142"/>
        <end position="162"/>
    </location>
</feature>
<dbReference type="Pfam" id="PF08281">
    <property type="entry name" value="Sigma70_r4_2"/>
    <property type="match status" value="1"/>
</dbReference>
<evidence type="ECO:0000313" key="3">
    <source>
        <dbReference type="EMBL" id="AMG75526.1"/>
    </source>
</evidence>
<keyword evidence="1" id="KW-1133">Transmembrane helix</keyword>
<dbReference type="GO" id="GO:0016987">
    <property type="term" value="F:sigma factor activity"/>
    <property type="evidence" value="ECO:0007669"/>
    <property type="project" value="InterPro"/>
</dbReference>
<dbReference type="Proteomes" id="UP000058599">
    <property type="component" value="Chromosome"/>
</dbReference>
<protein>
    <submittedName>
        <fullName evidence="3">Transcriptional regulator, LuxR family</fullName>
    </submittedName>
</protein>